<dbReference type="Proteomes" id="UP000002028">
    <property type="component" value="Chromosome"/>
</dbReference>
<proteinExistence type="predicted"/>
<dbReference type="AlphaFoldDB" id="D2QI15"/>
<gene>
    <name evidence="3" type="ordered locus">Slin_0844</name>
    <name evidence="4" type="ordered locus">Slin_6004</name>
</gene>
<dbReference type="Pfam" id="PF01548">
    <property type="entry name" value="DEDD_Tnp_IS110"/>
    <property type="match status" value="1"/>
</dbReference>
<name>D2QI15_SPILD</name>
<evidence type="ECO:0000259" key="2">
    <source>
        <dbReference type="Pfam" id="PF02371"/>
    </source>
</evidence>
<dbReference type="InterPro" id="IPR002525">
    <property type="entry name" value="Transp_IS110-like_N"/>
</dbReference>
<dbReference type="HOGENOM" id="CLU_036902_5_0_10"/>
<feature type="domain" description="Transposase IS110-like N-terminal" evidence="1">
    <location>
        <begin position="7"/>
        <end position="145"/>
    </location>
</feature>
<dbReference type="NCBIfam" id="NF033542">
    <property type="entry name" value="transpos_IS110"/>
    <property type="match status" value="1"/>
</dbReference>
<dbReference type="GO" id="GO:0003677">
    <property type="term" value="F:DNA binding"/>
    <property type="evidence" value="ECO:0007669"/>
    <property type="project" value="InterPro"/>
</dbReference>
<dbReference type="RefSeq" id="WP_012925455.1">
    <property type="nucleotide sequence ID" value="NC_013730.1"/>
</dbReference>
<dbReference type="KEGG" id="sli:Slin_6004"/>
<evidence type="ECO:0000313" key="5">
    <source>
        <dbReference type="Proteomes" id="UP000002028"/>
    </source>
</evidence>
<accession>D2QI15</accession>
<sequence>METHYFVGIDVSKATLDWAVFNGKTIVLQTQSLNSVVAIKATIKVLKALPNFDLQRCICCLEHTGIYNALILDQLIAHQLPTWLEGSLQIKQAGGLQRGKSDSIDAQRIAEYAYRFRDRIRLWQPPRYVLQELLILSALRQRLLLIRQQLQVPVNEQAAFVSPKLQKQLTKHCQASLKAVNADLEKVNQQMDELIHQDEQLCELFKLITSIPGVGPAVATEVILATDEFKNFAEPKKLACHAGVAPFEHSSGTSVRGRSRVSQHARKRLKFLFHLAAMSAVRVKGELQIYYQRKVAEGKNKMSVLNAIRNKIIHRICAVVRRGEKYDNSYPLSLA</sequence>
<dbReference type="EMBL" id="CP001769">
    <property type="protein sequence ID" value="ADB36903.1"/>
    <property type="molecule type" value="Genomic_DNA"/>
</dbReference>
<reference evidence="3 5" key="2">
    <citation type="journal article" date="2010" name="Stand. Genomic Sci.">
        <title>Complete genome sequence of Spirosoma linguale type strain (1).</title>
        <authorList>
            <person name="Lail K."/>
            <person name="Sikorski J."/>
            <person name="Saunders E."/>
            <person name="Lapidus A."/>
            <person name="Glavina Del Rio T."/>
            <person name="Copeland A."/>
            <person name="Tice H."/>
            <person name="Cheng J.-F."/>
            <person name="Lucas S."/>
            <person name="Nolan M."/>
            <person name="Bruce D."/>
            <person name="Goodwin L."/>
            <person name="Pitluck S."/>
            <person name="Ivanova N."/>
            <person name="Mavromatis K."/>
            <person name="Ovchinnikova G."/>
            <person name="Pati A."/>
            <person name="Chen A."/>
            <person name="Palaniappan K."/>
            <person name="Land M."/>
            <person name="Hauser L."/>
            <person name="Chang Y.-J."/>
            <person name="Jeffries C.D."/>
            <person name="Chain P."/>
            <person name="Brettin T."/>
            <person name="Detter J.C."/>
            <person name="Schuetze A."/>
            <person name="Rohde M."/>
            <person name="Tindall B.J."/>
            <person name="Goeker M."/>
            <person name="Bristow J."/>
            <person name="Eisen J.A."/>
            <person name="Markowitz V."/>
            <person name="Hugenholtz P."/>
            <person name="Kyrpides N.C."/>
            <person name="Klenk H.-P."/>
            <person name="Chen F."/>
        </authorList>
    </citation>
    <scope>NUCLEOTIDE SEQUENCE [LARGE SCALE GENOMIC DNA]</scope>
    <source>
        <strain evidence="5">ATCC 33905 / DSM 74 / LMG 10896 / Claus 1</strain>
        <strain evidence="3">DSM 74</strain>
    </source>
</reference>
<evidence type="ECO:0000313" key="3">
    <source>
        <dbReference type="EMBL" id="ADB36903.1"/>
    </source>
</evidence>
<organism evidence="3 5">
    <name type="scientific">Spirosoma linguale (strain ATCC 33905 / DSM 74 / LMG 10896 / Claus 1)</name>
    <dbReference type="NCBI Taxonomy" id="504472"/>
    <lineage>
        <taxon>Bacteria</taxon>
        <taxon>Pseudomonadati</taxon>
        <taxon>Bacteroidota</taxon>
        <taxon>Cytophagia</taxon>
        <taxon>Cytophagales</taxon>
        <taxon>Cytophagaceae</taxon>
        <taxon>Spirosoma</taxon>
    </lineage>
</organism>
<dbReference type="GO" id="GO:0004803">
    <property type="term" value="F:transposase activity"/>
    <property type="evidence" value="ECO:0007669"/>
    <property type="project" value="InterPro"/>
</dbReference>
<dbReference type="KEGG" id="sli:Slin_0844"/>
<dbReference type="eggNOG" id="COG3547">
    <property type="taxonomic scope" value="Bacteria"/>
</dbReference>
<dbReference type="InterPro" id="IPR003346">
    <property type="entry name" value="Transposase_20"/>
</dbReference>
<evidence type="ECO:0000259" key="1">
    <source>
        <dbReference type="Pfam" id="PF01548"/>
    </source>
</evidence>
<evidence type="ECO:0000313" key="4">
    <source>
        <dbReference type="EMBL" id="ADB41966.1"/>
    </source>
</evidence>
<dbReference type="GO" id="GO:0006313">
    <property type="term" value="P:DNA transposition"/>
    <property type="evidence" value="ECO:0007669"/>
    <property type="project" value="InterPro"/>
</dbReference>
<keyword evidence="5" id="KW-1185">Reference proteome</keyword>
<dbReference type="Pfam" id="PF02371">
    <property type="entry name" value="Transposase_20"/>
    <property type="match status" value="1"/>
</dbReference>
<dbReference type="InterPro" id="IPR047650">
    <property type="entry name" value="Transpos_IS110"/>
</dbReference>
<dbReference type="EMBL" id="CP001769">
    <property type="protein sequence ID" value="ADB41966.1"/>
    <property type="molecule type" value="Genomic_DNA"/>
</dbReference>
<reference evidence="5" key="1">
    <citation type="submission" date="2009-09" db="EMBL/GenBank/DDBJ databases">
        <title>The complete chromosome of Spirosoma linguale DSM 74.</title>
        <authorList>
            <consortium name="US DOE Joint Genome Institute (JGI-PGF)"/>
            <person name="Lucas S."/>
            <person name="Copeland A."/>
            <person name="Lapidus A."/>
            <person name="Glavina del Rio T."/>
            <person name="Dalin E."/>
            <person name="Tice H."/>
            <person name="Bruce D."/>
            <person name="Goodwin L."/>
            <person name="Pitluck S."/>
            <person name="Kyrpides N."/>
            <person name="Mavromatis K."/>
            <person name="Mikhailova N."/>
            <person name="Ovchinnikova G."/>
            <person name="Saunders E."/>
            <person name="Brettin T."/>
            <person name="Detter J.C."/>
            <person name="Han C."/>
            <person name="Larimer F."/>
            <person name="Land M."/>
            <person name="Hauser L."/>
            <person name="Markowitz V."/>
            <person name="Cheng J.-F."/>
            <person name="Hugenholtz P."/>
            <person name="Woyke T."/>
            <person name="Wu D."/>
            <person name="Tindal B."/>
            <person name="Schutze A."/>
            <person name="Schneider S."/>
            <person name="Goker M."/>
            <person name="Klenk H.-P."/>
            <person name="Eisen J.A."/>
        </authorList>
    </citation>
    <scope>NUCLEOTIDE SEQUENCE [LARGE SCALE GENOMIC DNA]</scope>
    <source>
        <strain evidence="5">ATCC 33905 / DSM 74 / LMG 10896 / Claus 1</strain>
    </source>
</reference>
<feature type="domain" description="Transposase IS116/IS110/IS902 C-terminal" evidence="2">
    <location>
        <begin position="206"/>
        <end position="292"/>
    </location>
</feature>
<dbReference type="PANTHER" id="PTHR33055:SF3">
    <property type="entry name" value="PUTATIVE TRANSPOSASE FOR IS117-RELATED"/>
    <property type="match status" value="1"/>
</dbReference>
<dbReference type="PANTHER" id="PTHR33055">
    <property type="entry name" value="TRANSPOSASE FOR INSERTION SEQUENCE ELEMENT IS1111A"/>
    <property type="match status" value="1"/>
</dbReference>
<protein>
    <submittedName>
        <fullName evidence="3">Transposase IS116/IS110/IS902 family protein</fullName>
    </submittedName>
</protein>